<organism evidence="2 3">
    <name type="scientific">Pedobacter duraquae</name>
    <dbReference type="NCBI Taxonomy" id="425511"/>
    <lineage>
        <taxon>Bacteria</taxon>
        <taxon>Pseudomonadati</taxon>
        <taxon>Bacteroidota</taxon>
        <taxon>Sphingobacteriia</taxon>
        <taxon>Sphingobacteriales</taxon>
        <taxon>Sphingobacteriaceae</taxon>
        <taxon>Pedobacter</taxon>
    </lineage>
</organism>
<dbReference type="InterPro" id="IPR018060">
    <property type="entry name" value="HTH_AraC"/>
</dbReference>
<dbReference type="OrthoDB" id="935959at2"/>
<proteinExistence type="predicted"/>
<protein>
    <recommendedName>
        <fullName evidence="1">HTH araC/xylS-type domain-containing protein</fullName>
    </recommendedName>
</protein>
<dbReference type="GO" id="GO:0003700">
    <property type="term" value="F:DNA-binding transcription factor activity"/>
    <property type="evidence" value="ECO:0007669"/>
    <property type="project" value="InterPro"/>
</dbReference>
<dbReference type="GO" id="GO:0043565">
    <property type="term" value="F:sequence-specific DNA binding"/>
    <property type="evidence" value="ECO:0007669"/>
    <property type="project" value="InterPro"/>
</dbReference>
<dbReference type="PROSITE" id="PS01124">
    <property type="entry name" value="HTH_ARAC_FAMILY_2"/>
    <property type="match status" value="1"/>
</dbReference>
<gene>
    <name evidence="2" type="ORF">CLV32_1678</name>
</gene>
<comment type="caution">
    <text evidence="2">The sequence shown here is derived from an EMBL/GenBank/DDBJ whole genome shotgun (WGS) entry which is preliminary data.</text>
</comment>
<evidence type="ECO:0000313" key="3">
    <source>
        <dbReference type="Proteomes" id="UP000295499"/>
    </source>
</evidence>
<dbReference type="RefSeq" id="WP_133554275.1">
    <property type="nucleotide sequence ID" value="NZ_SNWM01000002.1"/>
</dbReference>
<sequence length="269" mass="31113">MVEIFQNIRKIYVFSDPCEALKPYIEFFSESSIPDGLAAVGNNFSSVKMFPSWTPTFYINLGTPYYIDLKAKRYLIKVAEDILILRNDDITRHKLPADHLYTIKFNPGGLEAILGINQLSLADKITDLRQVLPLRLLDNIRRAENFEVRTALMQNYLLRVFERQQTKDHFIGLVNDAIGEYTTSGMSLSTSHVAERVFVTSKTINRYFNRIIGISPKAYFSMLRARTALTAYVSRQDEFVPFDFGYYDISHFHKDVIRFTGKKLTQHKI</sequence>
<dbReference type="Gene3D" id="1.10.10.60">
    <property type="entry name" value="Homeodomain-like"/>
    <property type="match status" value="1"/>
</dbReference>
<reference evidence="2 3" key="1">
    <citation type="submission" date="2019-03" db="EMBL/GenBank/DDBJ databases">
        <title>Genomic Encyclopedia of Archaeal and Bacterial Type Strains, Phase II (KMG-II): from individual species to whole genera.</title>
        <authorList>
            <person name="Goeker M."/>
        </authorList>
    </citation>
    <scope>NUCLEOTIDE SEQUENCE [LARGE SCALE GENOMIC DNA]</scope>
    <source>
        <strain evidence="2 3">DSM 19034</strain>
    </source>
</reference>
<dbReference type="Proteomes" id="UP000295499">
    <property type="component" value="Unassembled WGS sequence"/>
</dbReference>
<feature type="domain" description="HTH araC/xylS-type" evidence="1">
    <location>
        <begin position="168"/>
        <end position="269"/>
    </location>
</feature>
<evidence type="ECO:0000313" key="2">
    <source>
        <dbReference type="EMBL" id="TDO22697.1"/>
    </source>
</evidence>
<evidence type="ECO:0000259" key="1">
    <source>
        <dbReference type="PROSITE" id="PS01124"/>
    </source>
</evidence>
<dbReference type="AlphaFoldDB" id="A0A4R6IKW0"/>
<name>A0A4R6IKW0_9SPHI</name>
<dbReference type="EMBL" id="SNWM01000002">
    <property type="protein sequence ID" value="TDO22697.1"/>
    <property type="molecule type" value="Genomic_DNA"/>
</dbReference>
<keyword evidence="3" id="KW-1185">Reference proteome</keyword>
<accession>A0A4R6IKW0</accession>